<dbReference type="SUPFAM" id="SSF46774">
    <property type="entry name" value="ARID-like"/>
    <property type="match status" value="1"/>
</dbReference>
<accession>A0A3Q1ALA7</accession>
<dbReference type="GO" id="GO:0000976">
    <property type="term" value="F:transcription cis-regulatory region binding"/>
    <property type="evidence" value="ECO:0007669"/>
    <property type="project" value="TreeGrafter"/>
</dbReference>
<feature type="region of interest" description="Disordered" evidence="7">
    <location>
        <begin position="258"/>
        <end position="378"/>
    </location>
</feature>
<dbReference type="PROSITE" id="PS51011">
    <property type="entry name" value="ARID"/>
    <property type="match status" value="1"/>
</dbReference>
<evidence type="ECO:0000313" key="10">
    <source>
        <dbReference type="Proteomes" id="UP001501940"/>
    </source>
</evidence>
<keyword evidence="5" id="KW-0804">Transcription</keyword>
<dbReference type="FunFam" id="1.10.150.60:FF:000004">
    <property type="entry name" value="AT-rich interactive domain-containing protein 5B"/>
    <property type="match status" value="1"/>
</dbReference>
<evidence type="ECO:0000256" key="1">
    <source>
        <dbReference type="ARBA" id="ARBA00004123"/>
    </source>
</evidence>
<dbReference type="GO" id="GO:0005634">
    <property type="term" value="C:nucleus"/>
    <property type="evidence" value="ECO:0007669"/>
    <property type="project" value="UniProtKB-SubCell"/>
</dbReference>
<dbReference type="CDD" id="cd16869">
    <property type="entry name" value="ARID_ARID5"/>
    <property type="match status" value="1"/>
</dbReference>
<evidence type="ECO:0000313" key="9">
    <source>
        <dbReference type="Ensembl" id="ENSAOCP00000002007.2"/>
    </source>
</evidence>
<keyword evidence="10" id="KW-1185">Reference proteome</keyword>
<reference evidence="9 10" key="1">
    <citation type="submission" date="2022-01" db="EMBL/GenBank/DDBJ databases">
        <title>A chromosome-scale genome assembly of the false clownfish, Amphiprion ocellaris.</title>
        <authorList>
            <person name="Ryu T."/>
        </authorList>
    </citation>
    <scope>NUCLEOTIDE SEQUENCE [LARGE SCALE GENOMIC DNA]</scope>
</reference>
<sequence length="589" mass="65573">MKPSCGDTFLFHDVKLKRASYELVSQNTVKPETRGQLLEMAQEEQSETSQQTAASDEEKTASQASPSVIEIHDSMTECEEEARPSLVQMEEKAFVSSLHSFMKDKGTPIERIPHLGFKQINLWRIYKAVDKLGGYDSVTARRLWKKVYDELGGSPGSTSAATCTRRHYERLVLPFERHIKGEEDKPLPPSKPRKPYKRNLDSKVSKTEGKRKRTHSEREMDAEVTNGFFDKSKKREISTEVISPLEKKKRMAQASLNLPLSPQSEDKERPSVIHCSQSPGRASSSRNYNSSDGSPLPLSSSSSRSPSPYSVSSEDVSAASEDKPASSSELPQNCSSTLKNTSSSSEESKSMSSSQRTTRDPTGQNKDVSQVSSHSLTADSIKSQITDLAWKPSHKGTGTYLTHSFHPSPSFSVKPDWAPTSTSSFTKVIPKSVQLLRPAPIRPSYKTHQSRLLQQDDSLTCAKKVNNMSPWPYQTEKREKSRTMLQKVPPAQQSLSHSSANLPVQCVLSSYDKSGRDSRHPPTLYPALLPNRMRVPQSQLMYRHVPMGPAAHSALIGSAVYPYPYSIPLLNHHTGFTLPAMNPIYSHKL</sequence>
<reference evidence="9" key="3">
    <citation type="submission" date="2025-09" db="UniProtKB">
        <authorList>
            <consortium name="Ensembl"/>
        </authorList>
    </citation>
    <scope>IDENTIFICATION</scope>
</reference>
<dbReference type="PANTHER" id="PTHR13964:SF25">
    <property type="entry name" value="AT-RICH INTERACTIVE DOMAIN-CONTAINING PROTEIN 5A"/>
    <property type="match status" value="1"/>
</dbReference>
<dbReference type="InterPro" id="IPR001606">
    <property type="entry name" value="ARID_dom"/>
</dbReference>
<dbReference type="Ensembl" id="ENSAOCT00000012242.2">
    <property type="protein sequence ID" value="ENSAOCP00000002007.2"/>
    <property type="gene ID" value="ENSAOCG00000005086.2"/>
</dbReference>
<dbReference type="GO" id="GO:0006357">
    <property type="term" value="P:regulation of transcription by RNA polymerase II"/>
    <property type="evidence" value="ECO:0007669"/>
    <property type="project" value="TreeGrafter"/>
</dbReference>
<evidence type="ECO:0000259" key="8">
    <source>
        <dbReference type="PROSITE" id="PS51011"/>
    </source>
</evidence>
<gene>
    <name evidence="9" type="primary">ARID5A</name>
</gene>
<dbReference type="Pfam" id="PF01388">
    <property type="entry name" value="ARID"/>
    <property type="match status" value="1"/>
</dbReference>
<evidence type="ECO:0000256" key="2">
    <source>
        <dbReference type="ARBA" id="ARBA00023015"/>
    </source>
</evidence>
<feature type="compositionally biased region" description="Polar residues" evidence="7">
    <location>
        <begin position="325"/>
        <end position="334"/>
    </location>
</feature>
<evidence type="ECO:0000256" key="3">
    <source>
        <dbReference type="ARBA" id="ARBA00023125"/>
    </source>
</evidence>
<dbReference type="InterPro" id="IPR051232">
    <property type="entry name" value="ARID/SWI1_ChromRemod"/>
</dbReference>
<dbReference type="AlphaFoldDB" id="A0A3Q1ALA7"/>
<feature type="compositionally biased region" description="Low complexity" evidence="7">
    <location>
        <begin position="280"/>
        <end position="319"/>
    </location>
</feature>
<name>A0A3Q1ALA7_AMPOC</name>
<evidence type="ECO:0000256" key="4">
    <source>
        <dbReference type="ARBA" id="ARBA00023159"/>
    </source>
</evidence>
<feature type="compositionally biased region" description="Low complexity" evidence="7">
    <location>
        <begin position="335"/>
        <end position="354"/>
    </location>
</feature>
<keyword evidence="6" id="KW-0539">Nucleus</keyword>
<feature type="region of interest" description="Disordered" evidence="7">
    <location>
        <begin position="475"/>
        <end position="498"/>
    </location>
</feature>
<keyword evidence="3" id="KW-0238">DNA-binding</keyword>
<evidence type="ECO:0000256" key="6">
    <source>
        <dbReference type="ARBA" id="ARBA00023242"/>
    </source>
</evidence>
<dbReference type="SMART" id="SM01014">
    <property type="entry name" value="ARID"/>
    <property type="match status" value="1"/>
</dbReference>
<protein>
    <recommendedName>
        <fullName evidence="8">ARID domain-containing protein</fullName>
    </recommendedName>
</protein>
<evidence type="ECO:0000256" key="7">
    <source>
        <dbReference type="SAM" id="MobiDB-lite"/>
    </source>
</evidence>
<keyword evidence="4" id="KW-0010">Activator</keyword>
<comment type="subcellular location">
    <subcellularLocation>
        <location evidence="1">Nucleus</location>
    </subcellularLocation>
</comment>
<dbReference type="PANTHER" id="PTHR13964">
    <property type="entry name" value="RBP-RELATED"/>
    <property type="match status" value="1"/>
</dbReference>
<feature type="region of interest" description="Disordered" evidence="7">
    <location>
        <begin position="32"/>
        <end position="66"/>
    </location>
</feature>
<organism evidence="9 10">
    <name type="scientific">Amphiprion ocellaris</name>
    <name type="common">Clown anemonefish</name>
    <dbReference type="NCBI Taxonomy" id="80972"/>
    <lineage>
        <taxon>Eukaryota</taxon>
        <taxon>Metazoa</taxon>
        <taxon>Chordata</taxon>
        <taxon>Craniata</taxon>
        <taxon>Vertebrata</taxon>
        <taxon>Euteleostomi</taxon>
        <taxon>Actinopterygii</taxon>
        <taxon>Neopterygii</taxon>
        <taxon>Teleostei</taxon>
        <taxon>Neoteleostei</taxon>
        <taxon>Acanthomorphata</taxon>
        <taxon>Ovalentaria</taxon>
        <taxon>Pomacentridae</taxon>
        <taxon>Amphiprion</taxon>
    </lineage>
</organism>
<dbReference type="GeneTree" id="ENSGT00940000163584"/>
<dbReference type="Proteomes" id="UP001501940">
    <property type="component" value="Chromosome 6"/>
</dbReference>
<reference evidence="9" key="2">
    <citation type="submission" date="2025-08" db="UniProtKB">
        <authorList>
            <consortium name="Ensembl"/>
        </authorList>
    </citation>
    <scope>IDENTIFICATION</scope>
</reference>
<dbReference type="InterPro" id="IPR036431">
    <property type="entry name" value="ARID_dom_sf"/>
</dbReference>
<keyword evidence="2" id="KW-0805">Transcription regulation</keyword>
<feature type="region of interest" description="Disordered" evidence="7">
    <location>
        <begin position="179"/>
        <end position="227"/>
    </location>
</feature>
<dbReference type="Gene3D" id="1.10.150.60">
    <property type="entry name" value="ARID DNA-binding domain"/>
    <property type="match status" value="1"/>
</dbReference>
<feature type="domain" description="ARID" evidence="8">
    <location>
        <begin position="88"/>
        <end position="180"/>
    </location>
</feature>
<dbReference type="SMART" id="SM00501">
    <property type="entry name" value="BRIGHT"/>
    <property type="match status" value="1"/>
</dbReference>
<evidence type="ECO:0000256" key="5">
    <source>
        <dbReference type="ARBA" id="ARBA00023163"/>
    </source>
</evidence>
<feature type="compositionally biased region" description="Basic and acidic residues" evidence="7">
    <location>
        <begin position="198"/>
        <end position="208"/>
    </location>
</feature>
<feature type="compositionally biased region" description="Polar residues" evidence="7">
    <location>
        <begin position="360"/>
        <end position="378"/>
    </location>
</feature>
<proteinExistence type="predicted"/>